<comment type="subunit">
    <text evidence="3">Homodimer.</text>
</comment>
<accession>A0A7Z9BYP2</accession>
<dbReference type="Proteomes" id="UP000182190">
    <property type="component" value="Unassembled WGS sequence"/>
</dbReference>
<dbReference type="Gene3D" id="2.60.120.10">
    <property type="entry name" value="Jelly Rolls"/>
    <property type="match status" value="1"/>
</dbReference>
<feature type="site" description="Participates in a stacking interaction with the thymidine ring of dTDP-4-oxo-6-deoxyglucose" evidence="2">
    <location>
        <position position="137"/>
    </location>
</feature>
<dbReference type="RefSeq" id="WP_083622061.1">
    <property type="nucleotide sequence ID" value="NZ_LR735018.1"/>
</dbReference>
<evidence type="ECO:0000313" key="5">
    <source>
        <dbReference type="Proteomes" id="UP000182190"/>
    </source>
</evidence>
<dbReference type="GO" id="GO:0000271">
    <property type="term" value="P:polysaccharide biosynthetic process"/>
    <property type="evidence" value="ECO:0007669"/>
    <property type="project" value="TreeGrafter"/>
</dbReference>
<gene>
    <name evidence="4" type="primary">rmlC</name>
    <name evidence="4" type="ORF">PL9631_850050</name>
</gene>
<dbReference type="UniPathway" id="UPA00124"/>
<feature type="active site" description="Proton acceptor" evidence="1">
    <location>
        <position position="61"/>
    </location>
</feature>
<organism evidence="4 5">
    <name type="scientific">Planktothrix paucivesiculata PCC 9631</name>
    <dbReference type="NCBI Taxonomy" id="671071"/>
    <lineage>
        <taxon>Bacteria</taxon>
        <taxon>Bacillati</taxon>
        <taxon>Cyanobacteriota</taxon>
        <taxon>Cyanophyceae</taxon>
        <taxon>Oscillatoriophycideae</taxon>
        <taxon>Oscillatoriales</taxon>
        <taxon>Microcoleaceae</taxon>
        <taxon>Planktothrix</taxon>
    </lineage>
</organism>
<sequence length="181" mass="20821">MEIKPLKLAGTYQITLAPKQDDRGYFMRAYDQEIFREHGLVTDWRQENQSFSKKGVIRGLHFQKPPHAETKLVRVVSGKVLDVFVDLRKNSDTYGQWDGIELSEDNHKIVYIPKGFAHGFCALTETALVLYKVDEVYHPESEGSLRWNDETLAIKWLIDNPLTSPKDSQGESFNDFVSPFV</sequence>
<comment type="function">
    <text evidence="3">Catalyzes the epimerization of the C3' and C5'positions of dTDP-6-deoxy-D-xylo-4-hexulose, forming dTDP-6-deoxy-L-lyxo-4-hexulose.</text>
</comment>
<evidence type="ECO:0000256" key="2">
    <source>
        <dbReference type="PIRSR" id="PIRSR600888-3"/>
    </source>
</evidence>
<dbReference type="GO" id="GO:0005829">
    <property type="term" value="C:cytosol"/>
    <property type="evidence" value="ECO:0007669"/>
    <property type="project" value="TreeGrafter"/>
</dbReference>
<feature type="active site" description="Proton donor" evidence="1">
    <location>
        <position position="131"/>
    </location>
</feature>
<dbReference type="InterPro" id="IPR011051">
    <property type="entry name" value="RmlC_Cupin_sf"/>
</dbReference>
<dbReference type="Pfam" id="PF00908">
    <property type="entry name" value="dTDP_sugar_isom"/>
    <property type="match status" value="1"/>
</dbReference>
<dbReference type="GO" id="GO:0019305">
    <property type="term" value="P:dTDP-rhamnose biosynthetic process"/>
    <property type="evidence" value="ECO:0007669"/>
    <property type="project" value="UniProtKB-UniRule"/>
</dbReference>
<dbReference type="SUPFAM" id="SSF51182">
    <property type="entry name" value="RmlC-like cupins"/>
    <property type="match status" value="1"/>
</dbReference>
<dbReference type="EMBL" id="CZCS02000229">
    <property type="protein sequence ID" value="VXD24629.1"/>
    <property type="molecule type" value="Genomic_DNA"/>
</dbReference>
<comment type="catalytic activity">
    <reaction evidence="3">
        <text>dTDP-4-dehydro-6-deoxy-alpha-D-glucose = dTDP-4-dehydro-beta-L-rhamnose</text>
        <dbReference type="Rhea" id="RHEA:16969"/>
        <dbReference type="ChEBI" id="CHEBI:57649"/>
        <dbReference type="ChEBI" id="CHEBI:62830"/>
        <dbReference type="EC" id="5.1.3.13"/>
    </reaction>
</comment>
<comment type="pathway">
    <text evidence="3">Carbohydrate biosynthesis; dTDP-L-rhamnose biosynthesis.</text>
</comment>
<comment type="caution">
    <text evidence="4">The sequence shown here is derived from an EMBL/GenBank/DDBJ whole genome shotgun (WGS) entry which is preliminary data.</text>
</comment>
<dbReference type="NCBIfam" id="TIGR01221">
    <property type="entry name" value="rmlC"/>
    <property type="match status" value="1"/>
</dbReference>
<keyword evidence="5" id="KW-1185">Reference proteome</keyword>
<dbReference type="InterPro" id="IPR014710">
    <property type="entry name" value="RmlC-like_jellyroll"/>
</dbReference>
<dbReference type="EC" id="5.1.3.13" evidence="3"/>
<dbReference type="AlphaFoldDB" id="A0A7Z9BYP2"/>
<dbReference type="GO" id="GO:0008830">
    <property type="term" value="F:dTDP-4-dehydrorhamnose 3,5-epimerase activity"/>
    <property type="evidence" value="ECO:0007669"/>
    <property type="project" value="UniProtKB-UniRule"/>
</dbReference>
<dbReference type="PANTHER" id="PTHR21047">
    <property type="entry name" value="DTDP-6-DEOXY-D-GLUCOSE-3,5 EPIMERASE"/>
    <property type="match status" value="1"/>
</dbReference>
<comment type="similarity">
    <text evidence="3">Belongs to the dTDP-4-dehydrorhamnose 3,5-epimerase family.</text>
</comment>
<reference evidence="4" key="1">
    <citation type="submission" date="2019-10" db="EMBL/GenBank/DDBJ databases">
        <authorList>
            <consortium name="Genoscope - CEA"/>
            <person name="William W."/>
        </authorList>
    </citation>
    <scope>NUCLEOTIDE SEQUENCE [LARGE SCALE GENOMIC DNA]</scope>
    <source>
        <strain evidence="4">BBR_PRJEB10994</strain>
    </source>
</reference>
<protein>
    <recommendedName>
        <fullName evidence="3">dTDP-4-dehydrorhamnose 3,5-epimerase</fullName>
        <ecNumber evidence="3">5.1.3.13</ecNumber>
    </recommendedName>
    <alternativeName>
        <fullName evidence="3">Thymidine diphospho-4-keto-rhamnose 3,5-epimerase</fullName>
    </alternativeName>
</protein>
<proteinExistence type="inferred from homology"/>
<dbReference type="InterPro" id="IPR000888">
    <property type="entry name" value="RmlC-like"/>
</dbReference>
<name>A0A7Z9BYP2_9CYAN</name>
<keyword evidence="3 4" id="KW-0413">Isomerase</keyword>
<dbReference type="PANTHER" id="PTHR21047:SF2">
    <property type="entry name" value="THYMIDINE DIPHOSPHO-4-KETO-RHAMNOSE 3,5-EPIMERASE"/>
    <property type="match status" value="1"/>
</dbReference>
<evidence type="ECO:0000256" key="3">
    <source>
        <dbReference type="RuleBase" id="RU364069"/>
    </source>
</evidence>
<evidence type="ECO:0000313" key="4">
    <source>
        <dbReference type="EMBL" id="VXD24629.1"/>
    </source>
</evidence>
<evidence type="ECO:0000256" key="1">
    <source>
        <dbReference type="PIRSR" id="PIRSR600888-1"/>
    </source>
</evidence>
<dbReference type="CDD" id="cd00438">
    <property type="entry name" value="cupin_RmlC"/>
    <property type="match status" value="1"/>
</dbReference>